<keyword evidence="2" id="KW-1185">Reference proteome</keyword>
<proteinExistence type="predicted"/>
<reference evidence="1" key="1">
    <citation type="submission" date="2021-06" db="EMBL/GenBank/DDBJ databases">
        <authorList>
            <person name="Kallberg Y."/>
            <person name="Tangrot J."/>
            <person name="Rosling A."/>
        </authorList>
    </citation>
    <scope>NUCLEOTIDE SEQUENCE</scope>
    <source>
        <strain evidence="1">MA461A</strain>
    </source>
</reference>
<name>A0ACA9Q2F8_9GLOM</name>
<feature type="non-terminal residue" evidence="1">
    <location>
        <position position="1"/>
    </location>
</feature>
<evidence type="ECO:0000313" key="2">
    <source>
        <dbReference type="Proteomes" id="UP000789920"/>
    </source>
</evidence>
<sequence>HGLVLAALKRRGNYEFGKIGRRAEAKMAEGAKEVEEAKETNEGKEAKEKKPEKQEAAGRSRCIRSRKSRRSGRSRTEMNISGWPPKSGSMINIGLIDVTAAAAAAYILFC</sequence>
<protein>
    <submittedName>
        <fullName evidence="1">5617_t:CDS:1</fullName>
    </submittedName>
</protein>
<organism evidence="1 2">
    <name type="scientific">Racocetra persica</name>
    <dbReference type="NCBI Taxonomy" id="160502"/>
    <lineage>
        <taxon>Eukaryota</taxon>
        <taxon>Fungi</taxon>
        <taxon>Fungi incertae sedis</taxon>
        <taxon>Mucoromycota</taxon>
        <taxon>Glomeromycotina</taxon>
        <taxon>Glomeromycetes</taxon>
        <taxon>Diversisporales</taxon>
        <taxon>Gigasporaceae</taxon>
        <taxon>Racocetra</taxon>
    </lineage>
</organism>
<dbReference type="Proteomes" id="UP000789920">
    <property type="component" value="Unassembled WGS sequence"/>
</dbReference>
<dbReference type="EMBL" id="CAJVQC010026309">
    <property type="protein sequence ID" value="CAG8732758.1"/>
    <property type="molecule type" value="Genomic_DNA"/>
</dbReference>
<evidence type="ECO:0000313" key="1">
    <source>
        <dbReference type="EMBL" id="CAG8732758.1"/>
    </source>
</evidence>
<accession>A0ACA9Q2F8</accession>
<gene>
    <name evidence="1" type="ORF">RPERSI_LOCUS12329</name>
</gene>
<comment type="caution">
    <text evidence="1">The sequence shown here is derived from an EMBL/GenBank/DDBJ whole genome shotgun (WGS) entry which is preliminary data.</text>
</comment>